<evidence type="ECO:0000313" key="2">
    <source>
        <dbReference type="EMBL" id="AEM57529.1"/>
    </source>
</evidence>
<proteinExistence type="predicted"/>
<feature type="transmembrane region" description="Helical" evidence="1">
    <location>
        <begin position="141"/>
        <end position="161"/>
    </location>
</feature>
<evidence type="ECO:0000256" key="1">
    <source>
        <dbReference type="SAM" id="Phobius"/>
    </source>
</evidence>
<dbReference type="Proteomes" id="UP000005629">
    <property type="component" value="Chromosome I"/>
</dbReference>
<protein>
    <submittedName>
        <fullName evidence="2">Uncharacterized protein</fullName>
    </submittedName>
</protein>
<feature type="transmembrane region" description="Helical" evidence="1">
    <location>
        <begin position="33"/>
        <end position="53"/>
    </location>
</feature>
<gene>
    <name evidence="2" type="ordered locus">HAH_1931</name>
</gene>
<feature type="transmembrane region" description="Helical" evidence="1">
    <location>
        <begin position="99"/>
        <end position="121"/>
    </location>
</feature>
<dbReference type="Pfam" id="PF24416">
    <property type="entry name" value="DUF7548"/>
    <property type="match status" value="1"/>
</dbReference>
<accession>G0HV26</accession>
<organism evidence="2 3">
    <name type="scientific">Haloarcula hispanica (strain ATCC 33960 / DSM 4426 / JCM 8911 / NBRC 102182 / NCIMB 2187 / VKM B-1755)</name>
    <dbReference type="NCBI Taxonomy" id="634497"/>
    <lineage>
        <taxon>Archaea</taxon>
        <taxon>Methanobacteriati</taxon>
        <taxon>Methanobacteriota</taxon>
        <taxon>Stenosarchaea group</taxon>
        <taxon>Halobacteria</taxon>
        <taxon>Halobacteriales</taxon>
        <taxon>Haloarculaceae</taxon>
        <taxon>Haloarcula</taxon>
    </lineage>
</organism>
<keyword evidence="1" id="KW-1133">Transmembrane helix</keyword>
<dbReference type="InterPro" id="IPR055970">
    <property type="entry name" value="DUF7548"/>
</dbReference>
<keyword evidence="1" id="KW-0812">Transmembrane</keyword>
<keyword evidence="1" id="KW-0472">Membrane</keyword>
<name>G0HV26_HALHT</name>
<dbReference type="AlphaFoldDB" id="G0HV26"/>
<sequence length="164" mass="17149">MVTATERRHFLVSLERRCYDAAGPSNGMDDLRLAPAVGIVGCVLYLLALAVPYGLVETTSAVGAYYSSGALSPLLPGVFALVCIIVLAAGREGRSDPSVAAGASIGMGVFIVALSVLWAVTVPESLVLGLTESTLMEYHRWGVVLASILIPLGGTWFARALDLL</sequence>
<dbReference type="eggNOG" id="arCOG06265">
    <property type="taxonomic scope" value="Archaea"/>
</dbReference>
<dbReference type="HOGENOM" id="CLU_154324_0_0_2"/>
<evidence type="ECO:0000313" key="3">
    <source>
        <dbReference type="Proteomes" id="UP000005629"/>
    </source>
</evidence>
<reference evidence="2 3" key="1">
    <citation type="journal article" date="2011" name="J. Bacteriol.">
        <title>Complete genome sequence of Haloarcula hispanica, a model haloarchaeon for studying genetics, metabolism, and virus-host interaction.</title>
        <authorList>
            <person name="Liu H."/>
            <person name="Wu Z."/>
            <person name="Li M."/>
            <person name="Zhang F."/>
            <person name="Zheng H."/>
            <person name="Han J."/>
            <person name="Liu J."/>
            <person name="Zhou J."/>
            <person name="Wang S."/>
            <person name="Xiang H."/>
        </authorList>
    </citation>
    <scope>NUCLEOTIDE SEQUENCE [LARGE SCALE GENOMIC DNA]</scope>
    <source>
        <strain evidence="3">ATCC 33960 / DSM 4426 / JCM 8911 / NBRC 102182 / NCIMB 2187 / VKM B-1755</strain>
    </source>
</reference>
<dbReference type="KEGG" id="hhi:HAH_1931"/>
<feature type="transmembrane region" description="Helical" evidence="1">
    <location>
        <begin position="65"/>
        <end position="87"/>
    </location>
</feature>
<dbReference type="EMBL" id="CP002921">
    <property type="protein sequence ID" value="AEM57529.1"/>
    <property type="molecule type" value="Genomic_DNA"/>
</dbReference>